<evidence type="ECO:0000313" key="4">
    <source>
        <dbReference type="Proteomes" id="UP000078290"/>
    </source>
</evidence>
<gene>
    <name evidence="3" type="ORF">A7K69_06935</name>
</gene>
<dbReference type="GO" id="GO:0016831">
    <property type="term" value="F:carboxy-lyase activity"/>
    <property type="evidence" value="ECO:0007669"/>
    <property type="project" value="InterPro"/>
</dbReference>
<sequence>MEGRFDVHTHFIPPEVVQWLKKEKKHIPVHWGDNGKTLTINHQWGFDLKDEFIDPNAYFKAQHQARVSHSLVSPIPQLFLYDIEATITKELSRLYNDALSRWVSEHSARLSALATVPLNQPEQAALELRRAMQHGLKGAIIGPSVQQKLLTDESFIPFWEEADALGAILFIHPLLCDDPRLQGRRMANLIGVPWETTICATDLLLGGWMDRYPRVRILLAHGGGFLPYQIGRLQKGYEMWRPVAASVQAPPTDYLRRFWFDTVLWDSRALRLLVDLVGKERVLPGSDFPFDLSHWPPVQPSLEAVHAFLGLP</sequence>
<name>A0A1B7KRE9_PARTM</name>
<dbReference type="Pfam" id="PF04909">
    <property type="entry name" value="Amidohydro_2"/>
    <property type="match status" value="1"/>
</dbReference>
<dbReference type="InterPro" id="IPR032465">
    <property type="entry name" value="ACMSD"/>
</dbReference>
<dbReference type="PANTHER" id="PTHR21240:SF28">
    <property type="entry name" value="ISO-OROTATE DECARBOXYLASE (EUROFUNG)"/>
    <property type="match status" value="1"/>
</dbReference>
<accession>A0A1B7KRE9</accession>
<keyword evidence="1" id="KW-0456">Lyase</keyword>
<keyword evidence="3" id="KW-0378">Hydrolase</keyword>
<dbReference type="Proteomes" id="UP000078290">
    <property type="component" value="Unassembled WGS sequence"/>
</dbReference>
<reference evidence="4" key="1">
    <citation type="submission" date="2016-05" db="EMBL/GenBank/DDBJ databases">
        <authorList>
            <person name="Wang W."/>
            <person name="Zhu L."/>
        </authorList>
    </citation>
    <scope>NUCLEOTIDE SEQUENCE [LARGE SCALE GENOMIC DNA]</scope>
    <source>
        <strain evidence="4">W-2</strain>
    </source>
</reference>
<organism evidence="3 4">
    <name type="scientific">Parageobacillus thermoglucosidasius</name>
    <name type="common">Geobacillus thermoglucosidasius</name>
    <dbReference type="NCBI Taxonomy" id="1426"/>
    <lineage>
        <taxon>Bacteria</taxon>
        <taxon>Bacillati</taxon>
        <taxon>Bacillota</taxon>
        <taxon>Bacilli</taxon>
        <taxon>Bacillales</taxon>
        <taxon>Anoxybacillaceae</taxon>
        <taxon>Parageobacillus</taxon>
    </lineage>
</organism>
<feature type="domain" description="Amidohydrolase-related" evidence="2">
    <location>
        <begin position="6"/>
        <end position="299"/>
    </location>
</feature>
<dbReference type="Gene3D" id="3.20.20.140">
    <property type="entry name" value="Metal-dependent hydrolases"/>
    <property type="match status" value="1"/>
</dbReference>
<dbReference type="InterPro" id="IPR032466">
    <property type="entry name" value="Metal_Hydrolase"/>
</dbReference>
<protein>
    <submittedName>
        <fullName evidence="3">Amidohydrolase</fullName>
    </submittedName>
</protein>
<dbReference type="RefSeq" id="WP_064551647.1">
    <property type="nucleotide sequence ID" value="NZ_LXMA01000023.1"/>
</dbReference>
<dbReference type="AlphaFoldDB" id="A0A1B7KRE9"/>
<evidence type="ECO:0000259" key="2">
    <source>
        <dbReference type="Pfam" id="PF04909"/>
    </source>
</evidence>
<comment type="caution">
    <text evidence="3">The sequence shown here is derived from an EMBL/GenBank/DDBJ whole genome shotgun (WGS) entry which is preliminary data.</text>
</comment>
<dbReference type="GO" id="GO:0005829">
    <property type="term" value="C:cytosol"/>
    <property type="evidence" value="ECO:0007669"/>
    <property type="project" value="TreeGrafter"/>
</dbReference>
<dbReference type="OrthoDB" id="9777673at2"/>
<proteinExistence type="predicted"/>
<evidence type="ECO:0000256" key="1">
    <source>
        <dbReference type="ARBA" id="ARBA00023239"/>
    </source>
</evidence>
<evidence type="ECO:0000313" key="3">
    <source>
        <dbReference type="EMBL" id="OAT72675.1"/>
    </source>
</evidence>
<dbReference type="SUPFAM" id="SSF51556">
    <property type="entry name" value="Metallo-dependent hydrolases"/>
    <property type="match status" value="1"/>
</dbReference>
<dbReference type="GO" id="GO:0019748">
    <property type="term" value="P:secondary metabolic process"/>
    <property type="evidence" value="ECO:0007669"/>
    <property type="project" value="TreeGrafter"/>
</dbReference>
<dbReference type="InterPro" id="IPR006680">
    <property type="entry name" value="Amidohydro-rel"/>
</dbReference>
<dbReference type="PANTHER" id="PTHR21240">
    <property type="entry name" value="2-AMINO-3-CARBOXYLMUCONATE-6-SEMIALDEHYDE DECARBOXYLASE"/>
    <property type="match status" value="1"/>
</dbReference>
<dbReference type="GO" id="GO:0016787">
    <property type="term" value="F:hydrolase activity"/>
    <property type="evidence" value="ECO:0007669"/>
    <property type="project" value="UniProtKB-KW"/>
</dbReference>
<dbReference type="EMBL" id="LXMA01000023">
    <property type="protein sequence ID" value="OAT72675.1"/>
    <property type="molecule type" value="Genomic_DNA"/>
</dbReference>